<sequence length="361" mass="41480">MTDQTVLKIEQDDSNHPRKALIDNIKICEERRIDLSIVEEIFEKEGVDVIHRWSSLTAAAASCGDDAASNITEKVDKLLTNHILYDDKLIMIFDRLLDGESDEFNNAFSEVYSVDDAFEDSEYIADSSYDVGNDVSIYCFQIIREISERKELTESDLGELASVLDKYNRVIGYRPVKVTCYDAVIVDTKNNRVILQLDLGSIVLANAVDKFFHKLITSINKAFDVAGVTSCRLPEKVQYENLYNAIQKFYDNDEGEVTSASFSTSKNNHHETLRDRARDIRKAEYHLRGKAAEEALGGKIRPYRISKRFERVTNKWPQVYAGIHYRYFNKPGLKSLYEAHIFDIKSYKDYSFIIDKILANR</sequence>
<gene>
    <name evidence="1" type="ORF">AZH43_14480</name>
</gene>
<evidence type="ECO:0000313" key="1">
    <source>
        <dbReference type="EMBL" id="KYQ71426.1"/>
    </source>
</evidence>
<protein>
    <submittedName>
        <fullName evidence="1">Uncharacterized protein</fullName>
    </submittedName>
</protein>
<dbReference type="EMBL" id="LUAW01000026">
    <property type="protein sequence ID" value="KYQ71426.1"/>
    <property type="molecule type" value="Genomic_DNA"/>
</dbReference>
<accession>A0A151Y063</accession>
<keyword evidence="2" id="KW-1185">Reference proteome</keyword>
<evidence type="ECO:0000313" key="2">
    <source>
        <dbReference type="Proteomes" id="UP000076276"/>
    </source>
</evidence>
<reference evidence="1 2" key="1">
    <citation type="submission" date="2016-03" db="EMBL/GenBank/DDBJ databases">
        <title>Acinetobacter genomospecies 28 strain ANC 4149.</title>
        <authorList>
            <person name="Radolfova-Krizova L."/>
            <person name="Nemec A."/>
        </authorList>
    </citation>
    <scope>NUCLEOTIDE SEQUENCE [LARGE SCALE GENOMIC DNA]</scope>
    <source>
        <strain evidence="1 2">ANC 4149</strain>
    </source>
</reference>
<dbReference type="RefSeq" id="WP_067670008.1">
    <property type="nucleotide sequence ID" value="NZ_CBCSIK010000006.1"/>
</dbReference>
<dbReference type="STRING" id="1806892.AZH43_14480"/>
<organism evidence="1 2">
    <name type="scientific">Acinetobacter pragensis</name>
    <dbReference type="NCBI Taxonomy" id="1806892"/>
    <lineage>
        <taxon>Bacteria</taxon>
        <taxon>Pseudomonadati</taxon>
        <taxon>Pseudomonadota</taxon>
        <taxon>Gammaproteobacteria</taxon>
        <taxon>Moraxellales</taxon>
        <taxon>Moraxellaceae</taxon>
        <taxon>Acinetobacter</taxon>
    </lineage>
</organism>
<dbReference type="AlphaFoldDB" id="A0A151Y063"/>
<name>A0A151Y063_9GAMM</name>
<dbReference type="OrthoDB" id="6678208at2"/>
<comment type="caution">
    <text evidence="1">The sequence shown here is derived from an EMBL/GenBank/DDBJ whole genome shotgun (WGS) entry which is preliminary data.</text>
</comment>
<proteinExistence type="predicted"/>
<dbReference type="Proteomes" id="UP000076276">
    <property type="component" value="Unassembled WGS sequence"/>
</dbReference>